<dbReference type="AlphaFoldDB" id="A0A6U6U538"/>
<dbReference type="GO" id="GO:0016460">
    <property type="term" value="C:myosin II complex"/>
    <property type="evidence" value="ECO:0007669"/>
    <property type="project" value="TreeGrafter"/>
</dbReference>
<gene>
    <name evidence="7" type="ORF">BRAN1462_LOCUS54848</name>
</gene>
<sequence>MSRSSKLFLNVEDSAKFKPERFRRAGLNETDVLEMKASFDLLDQEGAGELDLDDVIDELQTFQIERLEQEPIMIAIKACRRRGPTADFGGFVDALAPLLAVPEPTEESLRRAWRLLDDDRRGTIGVEDLSRASNKYGLRLTMEEVSDMIAFADEGQSGEVGFDEFQNVIMRPDQAGT</sequence>
<dbReference type="InterPro" id="IPR011992">
    <property type="entry name" value="EF-hand-dom_pair"/>
</dbReference>
<dbReference type="SMART" id="SM00054">
    <property type="entry name" value="EFh"/>
    <property type="match status" value="3"/>
</dbReference>
<dbReference type="PANTHER" id="PTHR23048">
    <property type="entry name" value="MYOSIN LIGHT CHAIN 1, 3"/>
    <property type="match status" value="1"/>
</dbReference>
<name>A0A6U6U538_9DINO</name>
<evidence type="ECO:0000256" key="2">
    <source>
        <dbReference type="ARBA" id="ARBA00022723"/>
    </source>
</evidence>
<evidence type="ECO:0000259" key="6">
    <source>
        <dbReference type="PROSITE" id="PS50222"/>
    </source>
</evidence>
<dbReference type="EMBL" id="HBGW01086551">
    <property type="protein sequence ID" value="CAD9637026.1"/>
    <property type="molecule type" value="Transcribed_RNA"/>
</dbReference>
<dbReference type="InterPro" id="IPR002048">
    <property type="entry name" value="EF_hand_dom"/>
</dbReference>
<dbReference type="CDD" id="cd00051">
    <property type="entry name" value="EFh"/>
    <property type="match status" value="1"/>
</dbReference>
<dbReference type="Pfam" id="PF13499">
    <property type="entry name" value="EF-hand_7"/>
    <property type="match status" value="1"/>
</dbReference>
<evidence type="ECO:0000256" key="4">
    <source>
        <dbReference type="ARBA" id="ARBA00022837"/>
    </source>
</evidence>
<proteinExistence type="predicted"/>
<keyword evidence="5" id="KW-0007">Acetylation</keyword>
<dbReference type="InterPro" id="IPR050230">
    <property type="entry name" value="CALM/Myosin/TropC-like"/>
</dbReference>
<organism evidence="7">
    <name type="scientific">Zooxanthella nutricula</name>
    <dbReference type="NCBI Taxonomy" id="1333877"/>
    <lineage>
        <taxon>Eukaryota</taxon>
        <taxon>Sar</taxon>
        <taxon>Alveolata</taxon>
        <taxon>Dinophyceae</taxon>
        <taxon>Peridiniales</taxon>
        <taxon>Peridiniales incertae sedis</taxon>
        <taxon>Zooxanthella</taxon>
    </lineage>
</organism>
<dbReference type="GO" id="GO:0005509">
    <property type="term" value="F:calcium ion binding"/>
    <property type="evidence" value="ECO:0007669"/>
    <property type="project" value="InterPro"/>
</dbReference>
<protein>
    <recommendedName>
        <fullName evidence="1">Calmodulin</fullName>
    </recommendedName>
</protein>
<accession>A0A6U6U538</accession>
<keyword evidence="2" id="KW-0479">Metal-binding</keyword>
<dbReference type="FunFam" id="1.10.238.10:FF:000003">
    <property type="entry name" value="Calmodulin A"/>
    <property type="match status" value="1"/>
</dbReference>
<dbReference type="SUPFAM" id="SSF47473">
    <property type="entry name" value="EF-hand"/>
    <property type="match status" value="1"/>
</dbReference>
<evidence type="ECO:0000256" key="3">
    <source>
        <dbReference type="ARBA" id="ARBA00022737"/>
    </source>
</evidence>
<feature type="domain" description="EF-hand" evidence="6">
    <location>
        <begin position="104"/>
        <end position="139"/>
    </location>
</feature>
<feature type="domain" description="EF-hand" evidence="6">
    <location>
        <begin position="30"/>
        <end position="65"/>
    </location>
</feature>
<evidence type="ECO:0000313" key="7">
    <source>
        <dbReference type="EMBL" id="CAD9637026.1"/>
    </source>
</evidence>
<keyword evidence="3" id="KW-0677">Repeat</keyword>
<dbReference type="PROSITE" id="PS50222">
    <property type="entry name" value="EF_HAND_2"/>
    <property type="match status" value="2"/>
</dbReference>
<reference evidence="7" key="1">
    <citation type="submission" date="2021-01" db="EMBL/GenBank/DDBJ databases">
        <authorList>
            <person name="Corre E."/>
            <person name="Pelletier E."/>
            <person name="Niang G."/>
            <person name="Scheremetjew M."/>
            <person name="Finn R."/>
            <person name="Kale V."/>
            <person name="Holt S."/>
            <person name="Cochrane G."/>
            <person name="Meng A."/>
            <person name="Brown T."/>
            <person name="Cohen L."/>
        </authorList>
    </citation>
    <scope>NUCLEOTIDE SEQUENCE</scope>
    <source>
        <strain evidence="7">RCC3387</strain>
    </source>
</reference>
<dbReference type="PANTHER" id="PTHR23048:SF0">
    <property type="entry name" value="CALMODULIN LIKE 3"/>
    <property type="match status" value="1"/>
</dbReference>
<evidence type="ECO:0000256" key="1">
    <source>
        <dbReference type="ARBA" id="ARBA00020786"/>
    </source>
</evidence>
<evidence type="ECO:0000256" key="5">
    <source>
        <dbReference type="ARBA" id="ARBA00022990"/>
    </source>
</evidence>
<dbReference type="Gene3D" id="1.10.238.10">
    <property type="entry name" value="EF-hand"/>
    <property type="match status" value="1"/>
</dbReference>
<keyword evidence="4" id="KW-0106">Calcium</keyword>